<name>A7TC52_NEMVE</name>
<proteinExistence type="predicted"/>
<evidence type="ECO:0000313" key="2">
    <source>
        <dbReference type="Proteomes" id="UP000001593"/>
    </source>
</evidence>
<accession>A7TC52</accession>
<dbReference type="InParanoid" id="A7TC52"/>
<gene>
    <name evidence="1" type="ORF">NEMVEDRAFT_v1g225085</name>
</gene>
<dbReference type="EMBL" id="DS476016">
    <property type="protein sequence ID" value="EDO26387.1"/>
    <property type="molecule type" value="Genomic_DNA"/>
</dbReference>
<dbReference type="Proteomes" id="UP000001593">
    <property type="component" value="Unassembled WGS sequence"/>
</dbReference>
<keyword evidence="2" id="KW-1185">Reference proteome</keyword>
<reference evidence="1 2" key="1">
    <citation type="journal article" date="2007" name="Science">
        <title>Sea anemone genome reveals ancestral eumetazoan gene repertoire and genomic organization.</title>
        <authorList>
            <person name="Putnam N.H."/>
            <person name="Srivastava M."/>
            <person name="Hellsten U."/>
            <person name="Dirks B."/>
            <person name="Chapman J."/>
            <person name="Salamov A."/>
            <person name="Terry A."/>
            <person name="Shapiro H."/>
            <person name="Lindquist E."/>
            <person name="Kapitonov V.V."/>
            <person name="Jurka J."/>
            <person name="Genikhovich G."/>
            <person name="Grigoriev I.V."/>
            <person name="Lucas S.M."/>
            <person name="Steele R.E."/>
            <person name="Finnerty J.R."/>
            <person name="Technau U."/>
            <person name="Martindale M.Q."/>
            <person name="Rokhsar D.S."/>
        </authorList>
    </citation>
    <scope>NUCLEOTIDE SEQUENCE [LARGE SCALE GENOMIC DNA]</scope>
    <source>
        <strain evidence="2">CH2 X CH6</strain>
    </source>
</reference>
<dbReference type="AlphaFoldDB" id="A7TC52"/>
<organism evidence="1 2">
    <name type="scientific">Nematostella vectensis</name>
    <name type="common">Starlet sea anemone</name>
    <dbReference type="NCBI Taxonomy" id="45351"/>
    <lineage>
        <taxon>Eukaryota</taxon>
        <taxon>Metazoa</taxon>
        <taxon>Cnidaria</taxon>
        <taxon>Anthozoa</taxon>
        <taxon>Hexacorallia</taxon>
        <taxon>Actiniaria</taxon>
        <taxon>Edwardsiidae</taxon>
        <taxon>Nematostella</taxon>
    </lineage>
</organism>
<protein>
    <submittedName>
        <fullName evidence="1">Uncharacterized protein</fullName>
    </submittedName>
</protein>
<dbReference type="HOGENOM" id="CLU_1206043_0_0_1"/>
<sequence length="230" mass="25276">MADSNITLKFKSFEAQILYFNGMYKLPVAAYPSIQAELDYQVGSQLGDSALAATCLGQGEMFKPGWDEFAIVGKWLGDIMSVIQQATHTNFAMITHEIALEDDNGKDMFFPLVGSKPFCLKVGKYFGTVVYVDKKMNKHVAGSSSIYRNNVITGSRVNAEIEKAKELSMRAILIEAGILKEGEVQTEEKTFTETENTEIKMETEAKPVGLAAKIAAKKAEAAAKREAQLN</sequence>
<evidence type="ECO:0000313" key="1">
    <source>
        <dbReference type="EMBL" id="EDO26387.1"/>
    </source>
</evidence>